<gene>
    <name evidence="2" type="ORF">C9I99_24175</name>
</gene>
<protein>
    <recommendedName>
        <fullName evidence="1">Polysaccharide pyruvyl transferase domain-containing protein</fullName>
    </recommendedName>
</protein>
<dbReference type="Proteomes" id="UP000241222">
    <property type="component" value="Unassembled WGS sequence"/>
</dbReference>
<proteinExistence type="predicted"/>
<dbReference type="InterPro" id="IPR007345">
    <property type="entry name" value="Polysacch_pyruvyl_Trfase"/>
</dbReference>
<name>A0A2T3INA4_9GAMM</name>
<dbReference type="RefSeq" id="WP_107351394.1">
    <property type="nucleotide sequence ID" value="NZ_PYMH01000018.1"/>
</dbReference>
<dbReference type="OrthoDB" id="9799278at2"/>
<dbReference type="AlphaFoldDB" id="A0A2T3INA4"/>
<feature type="domain" description="Polysaccharide pyruvyl transferase" evidence="1">
    <location>
        <begin position="16"/>
        <end position="315"/>
    </location>
</feature>
<organism evidence="2 3">
    <name type="scientific">Photobacterium lutimaris</name>
    <dbReference type="NCBI Taxonomy" id="388278"/>
    <lineage>
        <taxon>Bacteria</taxon>
        <taxon>Pseudomonadati</taxon>
        <taxon>Pseudomonadota</taxon>
        <taxon>Gammaproteobacteria</taxon>
        <taxon>Vibrionales</taxon>
        <taxon>Vibrionaceae</taxon>
        <taxon>Photobacterium</taxon>
    </lineage>
</organism>
<evidence type="ECO:0000313" key="2">
    <source>
        <dbReference type="EMBL" id="PSU29834.1"/>
    </source>
</evidence>
<evidence type="ECO:0000313" key="3">
    <source>
        <dbReference type="Proteomes" id="UP000241222"/>
    </source>
</evidence>
<reference evidence="2 3" key="1">
    <citation type="submission" date="2018-03" db="EMBL/GenBank/DDBJ databases">
        <title>Whole genome sequencing of Histamine producing bacteria.</title>
        <authorList>
            <person name="Butler K."/>
        </authorList>
    </citation>
    <scope>NUCLEOTIDE SEQUENCE [LARGE SCALE GENOMIC DNA]</scope>
    <source>
        <strain evidence="2 3">JCM 13586</strain>
    </source>
</reference>
<dbReference type="Pfam" id="PF04230">
    <property type="entry name" value="PS_pyruv_trans"/>
    <property type="match status" value="1"/>
</dbReference>
<keyword evidence="3" id="KW-1185">Reference proteome</keyword>
<comment type="caution">
    <text evidence="2">The sequence shown here is derived from an EMBL/GenBank/DDBJ whole genome shotgun (WGS) entry which is preliminary data.</text>
</comment>
<sequence length="377" mass="43410">MSDKKIGLITIHRANNYGAFLQAFATQEFLKKFGDVEIIDYKNSKLESSFDLVRVNSYSLRGLMGIIKDLLRLVPRSRVIKKFKLDINEKYNLSKRLDFKELDFYAKEKFDVLVSGSDQIWNPVCVSKNDMLDPVYLLNFGKVTAKRISYASSMGAFEVDNKNHPLLVESLNNYSSISVREIERKKEIENWIDKSVSHVLDPTLLLSSSEWLSRFPHKSLRVSQLSKKKYILFYSVPKVKQTRRVLEYFSKLTGYEVVSIDQDIYPFYKAKNKLRDASIGEFLHLFNNAEYIITDSFHGVCFSLIFRKNFFAVSPGKLSNRIVSLLSVVGLTERLIKGADCINKNNITSIDYNSNNIEDKIELAINNSKSFLESAFK</sequence>
<evidence type="ECO:0000259" key="1">
    <source>
        <dbReference type="Pfam" id="PF04230"/>
    </source>
</evidence>
<accession>A0A2T3INA4</accession>
<dbReference type="EMBL" id="PYMH01000018">
    <property type="protein sequence ID" value="PSU29834.1"/>
    <property type="molecule type" value="Genomic_DNA"/>
</dbReference>